<dbReference type="Pfam" id="PF00275">
    <property type="entry name" value="EPSP_synthase"/>
    <property type="match status" value="1"/>
</dbReference>
<keyword evidence="10" id="KW-1185">Reference proteome</keyword>
<dbReference type="PANTHER" id="PTHR21090:SF5">
    <property type="entry name" value="PENTAFUNCTIONAL AROM POLYPEPTIDE"/>
    <property type="match status" value="1"/>
</dbReference>
<feature type="binding site" evidence="7">
    <location>
        <position position="123"/>
    </location>
    <ligand>
        <name>phosphoenolpyruvate</name>
        <dbReference type="ChEBI" id="CHEBI:58702"/>
    </ligand>
</feature>
<feature type="binding site" evidence="7">
    <location>
        <position position="22"/>
    </location>
    <ligand>
        <name>3-phosphoshikimate</name>
        <dbReference type="ChEBI" id="CHEBI:145989"/>
    </ligand>
</feature>
<feature type="binding site" evidence="7">
    <location>
        <position position="308"/>
    </location>
    <ligand>
        <name>3-phosphoshikimate</name>
        <dbReference type="ChEBI" id="CHEBI:145989"/>
    </ligand>
</feature>
<comment type="catalytic activity">
    <reaction evidence="6">
        <text>3-phosphoshikimate + phosphoenolpyruvate = 5-O-(1-carboxyvinyl)-3-phosphoshikimate + phosphate</text>
        <dbReference type="Rhea" id="RHEA:21256"/>
        <dbReference type="ChEBI" id="CHEBI:43474"/>
        <dbReference type="ChEBI" id="CHEBI:57701"/>
        <dbReference type="ChEBI" id="CHEBI:58702"/>
        <dbReference type="ChEBI" id="CHEBI:145989"/>
        <dbReference type="EC" id="2.5.1.19"/>
    </reaction>
    <physiologicalReaction direction="left-to-right" evidence="6">
        <dbReference type="Rhea" id="RHEA:21257"/>
    </physiologicalReaction>
</comment>
<feature type="binding site" evidence="7">
    <location>
        <position position="168"/>
    </location>
    <ligand>
        <name>phosphoenolpyruvate</name>
        <dbReference type="ChEBI" id="CHEBI:58702"/>
    </ligand>
</feature>
<comment type="caution">
    <text evidence="7">Lacks conserved residue(s) required for the propagation of feature annotation.</text>
</comment>
<evidence type="ECO:0000313" key="9">
    <source>
        <dbReference type="EMBL" id="SHE69453.1"/>
    </source>
</evidence>
<dbReference type="Proteomes" id="UP000184423">
    <property type="component" value="Unassembled WGS sequence"/>
</dbReference>
<feature type="binding site" evidence="7">
    <location>
        <position position="381"/>
    </location>
    <ligand>
        <name>phosphoenolpyruvate</name>
        <dbReference type="ChEBI" id="CHEBI:58702"/>
    </ligand>
</feature>
<reference evidence="10" key="1">
    <citation type="submission" date="2016-11" db="EMBL/GenBank/DDBJ databases">
        <authorList>
            <person name="Varghese N."/>
            <person name="Submissions S."/>
        </authorList>
    </citation>
    <scope>NUCLEOTIDE SEQUENCE [LARGE SCALE GENOMIC DNA]</scope>
    <source>
        <strain evidence="10">DSM 10124</strain>
    </source>
</reference>
<dbReference type="UniPathway" id="UPA00053">
    <property type="reaction ID" value="UER00089"/>
</dbReference>
<keyword evidence="5 7" id="KW-0057">Aromatic amino acid biosynthesis</keyword>
<evidence type="ECO:0000259" key="8">
    <source>
        <dbReference type="Pfam" id="PF00275"/>
    </source>
</evidence>
<proteinExistence type="inferred from homology"/>
<evidence type="ECO:0000256" key="4">
    <source>
        <dbReference type="ARBA" id="ARBA00022679"/>
    </source>
</evidence>
<dbReference type="SUPFAM" id="SSF55205">
    <property type="entry name" value="EPT/RTPC-like"/>
    <property type="match status" value="1"/>
</dbReference>
<comment type="subcellular location">
    <subcellularLocation>
        <location evidence="7">Cytoplasm</location>
    </subcellularLocation>
</comment>
<dbReference type="AlphaFoldDB" id="A0A1M4VKV2"/>
<dbReference type="RefSeq" id="WP_073248097.1">
    <property type="nucleotide sequence ID" value="NZ_FQVG01000012.1"/>
</dbReference>
<feature type="binding site" evidence="7">
    <location>
        <position position="21"/>
    </location>
    <ligand>
        <name>3-phosphoshikimate</name>
        <dbReference type="ChEBI" id="CHEBI:145989"/>
    </ligand>
</feature>
<dbReference type="Gene3D" id="3.65.10.10">
    <property type="entry name" value="Enolpyruvate transferase domain"/>
    <property type="match status" value="2"/>
</dbReference>
<keyword evidence="7" id="KW-0963">Cytoplasm</keyword>
<name>A0A1M4VKV2_9CLOT</name>
<evidence type="ECO:0000313" key="10">
    <source>
        <dbReference type="Proteomes" id="UP000184423"/>
    </source>
</evidence>
<dbReference type="EMBL" id="FQVG01000012">
    <property type="protein sequence ID" value="SHE69453.1"/>
    <property type="molecule type" value="Genomic_DNA"/>
</dbReference>
<comment type="pathway">
    <text evidence="1 7">Metabolic intermediate biosynthesis; chorismate biosynthesis; chorismate from D-erythrose 4-phosphate and phosphoenolpyruvate: step 6/7.</text>
</comment>
<dbReference type="GO" id="GO:0008652">
    <property type="term" value="P:amino acid biosynthetic process"/>
    <property type="evidence" value="ECO:0007669"/>
    <property type="project" value="UniProtKB-KW"/>
</dbReference>
<dbReference type="PIRSF" id="PIRSF000505">
    <property type="entry name" value="EPSPS"/>
    <property type="match status" value="1"/>
</dbReference>
<feature type="binding site" evidence="7">
    <location>
        <position position="194"/>
    </location>
    <ligand>
        <name>3-phosphoshikimate</name>
        <dbReference type="ChEBI" id="CHEBI:145989"/>
    </ligand>
</feature>
<dbReference type="PROSITE" id="PS00885">
    <property type="entry name" value="EPSP_SYNTHASE_2"/>
    <property type="match status" value="1"/>
</dbReference>
<feature type="binding site" evidence="7">
    <location>
        <position position="407"/>
    </location>
    <ligand>
        <name>phosphoenolpyruvate</name>
        <dbReference type="ChEBI" id="CHEBI:58702"/>
    </ligand>
</feature>
<feature type="binding site" evidence="7">
    <location>
        <position position="95"/>
    </location>
    <ligand>
        <name>phosphoenolpyruvate</name>
        <dbReference type="ChEBI" id="CHEBI:58702"/>
    </ligand>
</feature>
<gene>
    <name evidence="7" type="primary">aroA</name>
    <name evidence="9" type="ORF">SAMN02746091_00924</name>
</gene>
<dbReference type="GO" id="GO:0003866">
    <property type="term" value="F:3-phosphoshikimate 1-carboxyvinyltransferase activity"/>
    <property type="evidence" value="ECO:0007669"/>
    <property type="project" value="UniProtKB-UniRule"/>
</dbReference>
<evidence type="ECO:0000256" key="7">
    <source>
        <dbReference type="HAMAP-Rule" id="MF_00210"/>
    </source>
</evidence>
<feature type="binding site" evidence="7">
    <location>
        <position position="167"/>
    </location>
    <ligand>
        <name>3-phosphoshikimate</name>
        <dbReference type="ChEBI" id="CHEBI:145989"/>
    </ligand>
</feature>
<feature type="binding site" evidence="7">
    <location>
        <position position="166"/>
    </location>
    <ligand>
        <name>3-phosphoshikimate</name>
        <dbReference type="ChEBI" id="CHEBI:145989"/>
    </ligand>
</feature>
<dbReference type="GO" id="GO:0009073">
    <property type="term" value="P:aromatic amino acid family biosynthetic process"/>
    <property type="evidence" value="ECO:0007669"/>
    <property type="project" value="UniProtKB-KW"/>
</dbReference>
<feature type="binding site" evidence="7">
    <location>
        <position position="339"/>
    </location>
    <ligand>
        <name>phosphoenolpyruvate</name>
        <dbReference type="ChEBI" id="CHEBI:58702"/>
    </ligand>
</feature>
<dbReference type="InterPro" id="IPR023193">
    <property type="entry name" value="EPSP_synthase_CS"/>
</dbReference>
<evidence type="ECO:0000256" key="5">
    <source>
        <dbReference type="ARBA" id="ARBA00023141"/>
    </source>
</evidence>
<feature type="binding site" evidence="7">
    <location>
        <position position="21"/>
    </location>
    <ligand>
        <name>phosphoenolpyruvate</name>
        <dbReference type="ChEBI" id="CHEBI:58702"/>
    </ligand>
</feature>
<sequence>MKSIKIIPKRLKGCVEIPPSKSISHRAIICASLADGMSKVENIIFSDDITATLEAVKSFGVQYKIDSKGEISNLLIKGKDKLNLIKNEIDCRESGSTLRFLIPICLLQDGEVTFTGRGKLVERPLDVFYKIFREQGIKYKNKDGRLPLTVKGTLKSGLYEVAGNISSQFISGLLFALPLLEGDSKIVITTHLESRGYVDLTLDVLKDFGVDVINNDYREFYIKGGQRYIPTDYKVEGDYSQAAFWLVAGILGEEVKCRGLNINSLQGDRVIVDIINRMKGNIAVYEDYITAKNSTTEGADIDVSQCPDLTPIIATLAALSKGTTRIINAKRLRIKESDRLKAIATELNKLGADVEEFEDGLLIKGKETLEGGVVDSWNDHRIAMALAVASIRCREPVIIHNFEAVKKSYPNFFDHFIKLGGEVYE</sequence>
<keyword evidence="3 7" id="KW-0028">Amino-acid biosynthesis</keyword>
<dbReference type="InterPro" id="IPR001986">
    <property type="entry name" value="Enolpyruvate_Tfrase_dom"/>
</dbReference>
<dbReference type="EC" id="2.5.1.19" evidence="7"/>
<comment type="subunit">
    <text evidence="7">Monomer.</text>
</comment>
<evidence type="ECO:0000256" key="3">
    <source>
        <dbReference type="ARBA" id="ARBA00022605"/>
    </source>
</evidence>
<protein>
    <recommendedName>
        <fullName evidence="7">3-phosphoshikimate 1-carboxyvinyltransferase</fullName>
        <ecNumber evidence="7">2.5.1.19</ecNumber>
    </recommendedName>
    <alternativeName>
        <fullName evidence="7">5-enolpyruvylshikimate-3-phosphate synthase</fullName>
        <shortName evidence="7">EPSP synthase</shortName>
        <shortName evidence="7">EPSPS</shortName>
    </alternativeName>
</protein>
<dbReference type="PANTHER" id="PTHR21090">
    <property type="entry name" value="AROM/DEHYDROQUINATE SYNTHASE"/>
    <property type="match status" value="1"/>
</dbReference>
<dbReference type="InterPro" id="IPR006264">
    <property type="entry name" value="EPSP_synthase"/>
</dbReference>
<feature type="domain" description="Enolpyruvate transferase" evidence="8">
    <location>
        <begin position="8"/>
        <end position="415"/>
    </location>
</feature>
<comment type="similarity">
    <text evidence="2 7">Belongs to the EPSP synthase family.</text>
</comment>
<evidence type="ECO:0000256" key="1">
    <source>
        <dbReference type="ARBA" id="ARBA00004811"/>
    </source>
</evidence>
<dbReference type="GO" id="GO:0005737">
    <property type="term" value="C:cytoplasm"/>
    <property type="evidence" value="ECO:0007669"/>
    <property type="project" value="UniProtKB-SubCell"/>
</dbReference>
<dbReference type="CDD" id="cd01556">
    <property type="entry name" value="EPSP_synthase"/>
    <property type="match status" value="1"/>
</dbReference>
<evidence type="ECO:0000256" key="6">
    <source>
        <dbReference type="ARBA" id="ARBA00044633"/>
    </source>
</evidence>
<comment type="function">
    <text evidence="7">Catalyzes the transfer of the enolpyruvyl moiety of phosphoenolpyruvate (PEP) to the 5-hydroxyl of shikimate-3-phosphate (S3P) to produce enolpyruvyl shikimate-3-phosphate and inorganic phosphate.</text>
</comment>
<dbReference type="NCBIfam" id="TIGR01356">
    <property type="entry name" value="aroA"/>
    <property type="match status" value="1"/>
</dbReference>
<feature type="binding site" evidence="7">
    <location>
        <position position="26"/>
    </location>
    <ligand>
        <name>3-phosphoshikimate</name>
        <dbReference type="ChEBI" id="CHEBI:145989"/>
    </ligand>
</feature>
<feature type="active site" description="Proton acceptor" evidence="7">
    <location>
        <position position="308"/>
    </location>
</feature>
<feature type="binding site" evidence="7">
    <location>
        <position position="168"/>
    </location>
    <ligand>
        <name>3-phosphoshikimate</name>
        <dbReference type="ChEBI" id="CHEBI:145989"/>
    </ligand>
</feature>
<dbReference type="InterPro" id="IPR036968">
    <property type="entry name" value="Enolpyruvate_Tfrase_sf"/>
</dbReference>
<organism evidence="9 10">
    <name type="scientific">Caloramator proteoclasticus DSM 10124</name>
    <dbReference type="NCBI Taxonomy" id="1121262"/>
    <lineage>
        <taxon>Bacteria</taxon>
        <taxon>Bacillati</taxon>
        <taxon>Bacillota</taxon>
        <taxon>Clostridia</taxon>
        <taxon>Eubacteriales</taxon>
        <taxon>Clostridiaceae</taxon>
        <taxon>Caloramator</taxon>
    </lineage>
</organism>
<keyword evidence="4 7" id="KW-0808">Transferase</keyword>
<dbReference type="HAMAP" id="MF_00210">
    <property type="entry name" value="EPSP_synth"/>
    <property type="match status" value="1"/>
</dbReference>
<dbReference type="GO" id="GO:0009423">
    <property type="term" value="P:chorismate biosynthetic process"/>
    <property type="evidence" value="ECO:0007669"/>
    <property type="project" value="UniProtKB-UniRule"/>
</dbReference>
<feature type="binding site" evidence="7">
    <location>
        <position position="335"/>
    </location>
    <ligand>
        <name>3-phosphoshikimate</name>
        <dbReference type="ChEBI" id="CHEBI:145989"/>
    </ligand>
</feature>
<dbReference type="InterPro" id="IPR013792">
    <property type="entry name" value="RNA3'P_cycl/enolpyr_Trfase_a/b"/>
</dbReference>
<accession>A0A1M4VKV2</accession>
<evidence type="ECO:0000256" key="2">
    <source>
        <dbReference type="ARBA" id="ARBA00009948"/>
    </source>
</evidence>